<feature type="transmembrane region" description="Helical" evidence="1">
    <location>
        <begin position="81"/>
        <end position="98"/>
    </location>
</feature>
<comment type="caution">
    <text evidence="2">The sequence shown here is derived from an EMBL/GenBank/DDBJ whole genome shotgun (WGS) entry which is preliminary data.</text>
</comment>
<feature type="transmembrane region" description="Helical" evidence="1">
    <location>
        <begin position="135"/>
        <end position="151"/>
    </location>
</feature>
<reference evidence="2" key="1">
    <citation type="submission" date="2022-02" db="EMBL/GenBank/DDBJ databases">
        <title>Halalkalibacter sp. nov. isolated from Lonar Lake, India.</title>
        <authorList>
            <person name="Joshi A."/>
            <person name="Thite S."/>
            <person name="Lodha T."/>
        </authorList>
    </citation>
    <scope>NUCLEOTIDE SEQUENCE</scope>
    <source>
        <strain evidence="2">MEB205</strain>
    </source>
</reference>
<dbReference type="RefSeq" id="WP_250096132.1">
    <property type="nucleotide sequence ID" value="NZ_JAKRYL010000007.1"/>
</dbReference>
<evidence type="ECO:0000313" key="2">
    <source>
        <dbReference type="EMBL" id="MCL7747230.1"/>
    </source>
</evidence>
<dbReference type="EMBL" id="JAKRYL010000007">
    <property type="protein sequence ID" value="MCL7747230.1"/>
    <property type="molecule type" value="Genomic_DNA"/>
</dbReference>
<protein>
    <submittedName>
        <fullName evidence="2">Uncharacterized protein</fullName>
    </submittedName>
</protein>
<feature type="transmembrane region" description="Helical" evidence="1">
    <location>
        <begin position="158"/>
        <end position="175"/>
    </location>
</feature>
<keyword evidence="1" id="KW-0812">Transmembrane</keyword>
<sequence length="176" mass="20555">MDENRKRIIINEIQHWKSTKLLPEQYCDFLLTLYTEGDHELKENIKKQSMFFKRYILLTLLMVHLLFLLTILVIYFTDFSIAMQIAIVVPFTAAILLVASKSTNSIVSSYYYMITAIIFYLLTVEIVMGTVGNTTIIHLSIFHCLVWLLVGWRYSLRIFTIAGVAGFLLSFFFLFR</sequence>
<organism evidence="2 3">
    <name type="scientific">Halalkalibacter alkaliphilus</name>
    <dbReference type="NCBI Taxonomy" id="2917993"/>
    <lineage>
        <taxon>Bacteria</taxon>
        <taxon>Bacillati</taxon>
        <taxon>Bacillota</taxon>
        <taxon>Bacilli</taxon>
        <taxon>Bacillales</taxon>
        <taxon>Bacillaceae</taxon>
        <taxon>Halalkalibacter</taxon>
    </lineage>
</organism>
<proteinExistence type="predicted"/>
<keyword evidence="1" id="KW-0472">Membrane</keyword>
<keyword evidence="3" id="KW-1185">Reference proteome</keyword>
<evidence type="ECO:0000313" key="3">
    <source>
        <dbReference type="Proteomes" id="UP001139150"/>
    </source>
</evidence>
<feature type="transmembrane region" description="Helical" evidence="1">
    <location>
        <begin position="110"/>
        <end position="129"/>
    </location>
</feature>
<dbReference type="Proteomes" id="UP001139150">
    <property type="component" value="Unassembled WGS sequence"/>
</dbReference>
<evidence type="ECO:0000256" key="1">
    <source>
        <dbReference type="SAM" id="Phobius"/>
    </source>
</evidence>
<feature type="transmembrane region" description="Helical" evidence="1">
    <location>
        <begin position="55"/>
        <end position="75"/>
    </location>
</feature>
<dbReference type="AlphaFoldDB" id="A0A9X2CSB8"/>
<gene>
    <name evidence="2" type="ORF">MF646_08875</name>
</gene>
<accession>A0A9X2CSB8</accession>
<keyword evidence="1" id="KW-1133">Transmembrane helix</keyword>
<name>A0A9X2CSB8_9BACI</name>